<evidence type="ECO:0008006" key="3">
    <source>
        <dbReference type="Google" id="ProtNLM"/>
    </source>
</evidence>
<dbReference type="AlphaFoldDB" id="A0A6G6WJ72"/>
<keyword evidence="2" id="KW-1185">Reference proteome</keyword>
<organism evidence="1 2">
    <name type="scientific">Nocardioides anomalus</name>
    <dbReference type="NCBI Taxonomy" id="2712223"/>
    <lineage>
        <taxon>Bacteria</taxon>
        <taxon>Bacillati</taxon>
        <taxon>Actinomycetota</taxon>
        <taxon>Actinomycetes</taxon>
        <taxon>Propionibacteriales</taxon>
        <taxon>Nocardioidaceae</taxon>
        <taxon>Nocardioides</taxon>
    </lineage>
</organism>
<dbReference type="RefSeq" id="WP_165237539.1">
    <property type="nucleotide sequence ID" value="NZ_CP049257.1"/>
</dbReference>
<dbReference type="EMBL" id="CP049257">
    <property type="protein sequence ID" value="QIG45207.1"/>
    <property type="molecule type" value="Genomic_DNA"/>
</dbReference>
<name>A0A6G6WJ72_9ACTN</name>
<dbReference type="KEGG" id="nano:G5V58_22745"/>
<reference evidence="1 2" key="1">
    <citation type="submission" date="2020-02" db="EMBL/GenBank/DDBJ databases">
        <title>Full genome sequence of Nocardioides sp. R-3366.</title>
        <authorList>
            <person name="Im W.-T."/>
        </authorList>
    </citation>
    <scope>NUCLEOTIDE SEQUENCE [LARGE SCALE GENOMIC DNA]</scope>
    <source>
        <strain evidence="1 2">R-3366</strain>
    </source>
</reference>
<gene>
    <name evidence="1" type="ORF">G5V58_22745</name>
</gene>
<accession>A0A6G6WJ72</accession>
<dbReference type="Proteomes" id="UP000502996">
    <property type="component" value="Chromosome"/>
</dbReference>
<evidence type="ECO:0000313" key="2">
    <source>
        <dbReference type="Proteomes" id="UP000502996"/>
    </source>
</evidence>
<proteinExistence type="predicted"/>
<protein>
    <recommendedName>
        <fullName evidence="3">Carboxypeptidase regulatory-like domain-containing protein</fullName>
    </recommendedName>
</protein>
<sequence length="162" mass="17338">MAERTDDELLAGVRAFWEGTDPVPDGLVARVQAAAALAASDRFDVGLDLELMLLVERTEELAGTRGSGAAAYTLRFARDGVDLLLRISADGTAARIDGWVVPPSPVAVTVQRDTDTTWHDVATIEVDATGRFELAALTAGMLRLRLEPNDGSTPFQTPAFEI</sequence>
<evidence type="ECO:0000313" key="1">
    <source>
        <dbReference type="EMBL" id="QIG45207.1"/>
    </source>
</evidence>